<evidence type="ECO:0000259" key="4">
    <source>
        <dbReference type="PROSITE" id="PS50830"/>
    </source>
</evidence>
<proteinExistence type="predicted"/>
<name>A0A420B7N0_SPHD1</name>
<organism evidence="5 6">
    <name type="scientific">Sphingobacterium detergens</name>
    <dbReference type="NCBI Taxonomy" id="1145106"/>
    <lineage>
        <taxon>Bacteria</taxon>
        <taxon>Pseudomonadati</taxon>
        <taxon>Bacteroidota</taxon>
        <taxon>Sphingobacteriia</taxon>
        <taxon>Sphingobacteriales</taxon>
        <taxon>Sphingobacteriaceae</taxon>
        <taxon>Sphingobacterium</taxon>
    </lineage>
</organism>
<dbReference type="GO" id="GO:0004519">
    <property type="term" value="F:endonuclease activity"/>
    <property type="evidence" value="ECO:0007669"/>
    <property type="project" value="UniProtKB-KW"/>
</dbReference>
<accession>A0A420B7N0</accession>
<keyword evidence="1" id="KW-0540">Nuclease</keyword>
<evidence type="ECO:0000313" key="5">
    <source>
        <dbReference type="EMBL" id="RKE52764.1"/>
    </source>
</evidence>
<dbReference type="EMBL" id="RAPY01000002">
    <property type="protein sequence ID" value="RKE52764.1"/>
    <property type="molecule type" value="Genomic_DNA"/>
</dbReference>
<feature type="domain" description="TNase-like" evidence="4">
    <location>
        <begin position="39"/>
        <end position="172"/>
    </location>
</feature>
<sequence length="179" mass="20677">MIKLGVIVLFFLLVFLMSCTQSEQTFRSFGFLEKSNLPYSDAVRVYKVVDGDTFWIKNGAGKNVKIRLIGIDAPEERNAFHKKKHPFGITSKRYLDSLILHKEIRLEYDVDSLDRYGRTLAYAYLNDTFINAEMIKNGYALLMTVPPNVRYQSQFVAGQSYARSNRLGLWNVYDNPKLD</sequence>
<keyword evidence="2" id="KW-0255">Endonuclease</keyword>
<comment type="caution">
    <text evidence="5">The sequence shown here is derived from an EMBL/GenBank/DDBJ whole genome shotgun (WGS) entry which is preliminary data.</text>
</comment>
<evidence type="ECO:0000256" key="3">
    <source>
        <dbReference type="ARBA" id="ARBA00022801"/>
    </source>
</evidence>
<dbReference type="PANTHER" id="PTHR12302:SF3">
    <property type="entry name" value="SERINE_THREONINE-PROTEIN KINASE 31"/>
    <property type="match status" value="1"/>
</dbReference>
<gene>
    <name evidence="5" type="ORF">DFQ12_3010</name>
</gene>
<evidence type="ECO:0000256" key="2">
    <source>
        <dbReference type="ARBA" id="ARBA00022759"/>
    </source>
</evidence>
<evidence type="ECO:0000313" key="6">
    <source>
        <dbReference type="Proteomes" id="UP000286246"/>
    </source>
</evidence>
<dbReference type="InterPro" id="IPR035437">
    <property type="entry name" value="SNase_OB-fold_sf"/>
</dbReference>
<protein>
    <submittedName>
        <fullName evidence="5">Micrococcal nuclease</fullName>
    </submittedName>
</protein>
<dbReference type="InterPro" id="IPR016071">
    <property type="entry name" value="Staphylococal_nuclease_OB-fold"/>
</dbReference>
<dbReference type="Proteomes" id="UP000286246">
    <property type="component" value="Unassembled WGS sequence"/>
</dbReference>
<reference evidence="5 6" key="1">
    <citation type="submission" date="2018-09" db="EMBL/GenBank/DDBJ databases">
        <title>Genomic Encyclopedia of Type Strains, Phase III (KMG-III): the genomes of soil and plant-associated and newly described type strains.</title>
        <authorList>
            <person name="Whitman W."/>
        </authorList>
    </citation>
    <scope>NUCLEOTIDE SEQUENCE [LARGE SCALE GENOMIC DNA]</scope>
    <source>
        <strain evidence="5 6">CECT 7938</strain>
    </source>
</reference>
<dbReference type="GO" id="GO:0016787">
    <property type="term" value="F:hydrolase activity"/>
    <property type="evidence" value="ECO:0007669"/>
    <property type="project" value="UniProtKB-KW"/>
</dbReference>
<dbReference type="AlphaFoldDB" id="A0A420B7N0"/>
<dbReference type="PROSITE" id="PS50830">
    <property type="entry name" value="TNASE_3"/>
    <property type="match status" value="1"/>
</dbReference>
<keyword evidence="6" id="KW-1185">Reference proteome</keyword>
<dbReference type="Pfam" id="PF00565">
    <property type="entry name" value="SNase"/>
    <property type="match status" value="1"/>
</dbReference>
<keyword evidence="3" id="KW-0378">Hydrolase</keyword>
<dbReference type="SUPFAM" id="SSF50199">
    <property type="entry name" value="Staphylococcal nuclease"/>
    <property type="match status" value="1"/>
</dbReference>
<dbReference type="Gene3D" id="2.40.50.90">
    <property type="match status" value="1"/>
</dbReference>
<dbReference type="SMART" id="SM00318">
    <property type="entry name" value="SNc"/>
    <property type="match status" value="1"/>
</dbReference>
<dbReference type="PROSITE" id="PS51257">
    <property type="entry name" value="PROKAR_LIPOPROTEIN"/>
    <property type="match status" value="1"/>
</dbReference>
<dbReference type="PANTHER" id="PTHR12302">
    <property type="entry name" value="EBNA2 BINDING PROTEIN P100"/>
    <property type="match status" value="1"/>
</dbReference>
<evidence type="ECO:0000256" key="1">
    <source>
        <dbReference type="ARBA" id="ARBA00022722"/>
    </source>
</evidence>